<protein>
    <submittedName>
        <fullName evidence="2">Transposase</fullName>
    </submittedName>
</protein>
<dbReference type="Pfam" id="PF01548">
    <property type="entry name" value="DEDD_Tnp_IS110"/>
    <property type="match status" value="1"/>
</dbReference>
<feature type="domain" description="Transposase IS110-like N-terminal" evidence="1">
    <location>
        <begin position="16"/>
        <end position="96"/>
    </location>
</feature>
<sequence>MDMNQLSFNVINPQAAGIDVGSRTHLVAIDQNKDNVREFGVYTKDHQDLISHLHQHGVTTIAMERTGSYWQTLFNALQQAGFDVLLVGGSQTKNVKAGRPVPT</sequence>
<name>A0ABW6AMM1_9BACT</name>
<evidence type="ECO:0000259" key="1">
    <source>
        <dbReference type="Pfam" id="PF01548"/>
    </source>
</evidence>
<comment type="caution">
    <text evidence="2">The sequence shown here is derived from an EMBL/GenBank/DDBJ whole genome shotgun (WGS) entry which is preliminary data.</text>
</comment>
<evidence type="ECO:0000313" key="3">
    <source>
        <dbReference type="Proteomes" id="UP001597512"/>
    </source>
</evidence>
<dbReference type="Proteomes" id="UP001597512">
    <property type="component" value="Unassembled WGS sequence"/>
</dbReference>
<dbReference type="EMBL" id="JBHUOM010000012">
    <property type="protein sequence ID" value="MFD2935299.1"/>
    <property type="molecule type" value="Genomic_DNA"/>
</dbReference>
<organism evidence="2 3">
    <name type="scientific">Spirosoma flavum</name>
    <dbReference type="NCBI Taxonomy" id="2048557"/>
    <lineage>
        <taxon>Bacteria</taxon>
        <taxon>Pseudomonadati</taxon>
        <taxon>Bacteroidota</taxon>
        <taxon>Cytophagia</taxon>
        <taxon>Cytophagales</taxon>
        <taxon>Cytophagaceae</taxon>
        <taxon>Spirosoma</taxon>
    </lineage>
</organism>
<dbReference type="InterPro" id="IPR002525">
    <property type="entry name" value="Transp_IS110-like_N"/>
</dbReference>
<keyword evidence="3" id="KW-1185">Reference proteome</keyword>
<dbReference type="RefSeq" id="WP_381502945.1">
    <property type="nucleotide sequence ID" value="NZ_JBHUOM010000012.1"/>
</dbReference>
<accession>A0ABW6AMM1</accession>
<dbReference type="PANTHER" id="PTHR33055:SF13">
    <property type="entry name" value="TRANSPOSASE"/>
    <property type="match status" value="1"/>
</dbReference>
<reference evidence="3" key="1">
    <citation type="journal article" date="2019" name="Int. J. Syst. Evol. Microbiol.">
        <title>The Global Catalogue of Microorganisms (GCM) 10K type strain sequencing project: providing services to taxonomists for standard genome sequencing and annotation.</title>
        <authorList>
            <consortium name="The Broad Institute Genomics Platform"/>
            <consortium name="The Broad Institute Genome Sequencing Center for Infectious Disease"/>
            <person name="Wu L."/>
            <person name="Ma J."/>
        </authorList>
    </citation>
    <scope>NUCLEOTIDE SEQUENCE [LARGE SCALE GENOMIC DNA]</scope>
    <source>
        <strain evidence="3">KCTC 52490</strain>
    </source>
</reference>
<gene>
    <name evidence="2" type="ORF">ACFS25_16035</name>
</gene>
<dbReference type="InterPro" id="IPR047650">
    <property type="entry name" value="Transpos_IS110"/>
</dbReference>
<evidence type="ECO:0000313" key="2">
    <source>
        <dbReference type="EMBL" id="MFD2935299.1"/>
    </source>
</evidence>
<proteinExistence type="predicted"/>
<dbReference type="PANTHER" id="PTHR33055">
    <property type="entry name" value="TRANSPOSASE FOR INSERTION SEQUENCE ELEMENT IS1111A"/>
    <property type="match status" value="1"/>
</dbReference>